<dbReference type="PANTHER" id="PTHR28657">
    <property type="entry name" value="INDOLEAMINE 2,3-DIOXYGENASE"/>
    <property type="match status" value="1"/>
</dbReference>
<dbReference type="GO" id="GO:0051213">
    <property type="term" value="F:dioxygenase activity"/>
    <property type="evidence" value="ECO:0007669"/>
    <property type="project" value="UniProtKB-KW"/>
</dbReference>
<dbReference type="Pfam" id="PF01231">
    <property type="entry name" value="IDO"/>
    <property type="match status" value="1"/>
</dbReference>
<evidence type="ECO:0000256" key="1">
    <source>
        <dbReference type="ARBA" id="ARBA00022723"/>
    </source>
</evidence>
<evidence type="ECO:0000256" key="2">
    <source>
        <dbReference type="ARBA" id="ARBA00023004"/>
    </source>
</evidence>
<dbReference type="InterPro" id="IPR000898">
    <property type="entry name" value="Indolamine_dOase"/>
</dbReference>
<accession>A0A1G9VJD7</accession>
<dbReference type="RefSeq" id="WP_090705670.1">
    <property type="nucleotide sequence ID" value="NZ_FNHH01000021.1"/>
</dbReference>
<dbReference type="PANTHER" id="PTHR28657:SF3">
    <property type="entry name" value="INDOLEAMINE 2,3-DIOXYGENASE"/>
    <property type="match status" value="1"/>
</dbReference>
<keyword evidence="3" id="KW-0223">Dioxygenase</keyword>
<keyword evidence="4" id="KW-1185">Reference proteome</keyword>
<proteinExistence type="predicted"/>
<protein>
    <submittedName>
        <fullName evidence="3">Indoleamine 2,3-dioxygenase</fullName>
    </submittedName>
</protein>
<dbReference type="Gene3D" id="1.20.58.480">
    <property type="match status" value="1"/>
</dbReference>
<dbReference type="Proteomes" id="UP000199226">
    <property type="component" value="Unassembled WGS sequence"/>
</dbReference>
<dbReference type="InterPro" id="IPR037217">
    <property type="entry name" value="Trp/Indoleamine_2_3_dOase-like"/>
</dbReference>
<dbReference type="GO" id="GO:0046872">
    <property type="term" value="F:metal ion binding"/>
    <property type="evidence" value="ECO:0007669"/>
    <property type="project" value="UniProtKB-KW"/>
</dbReference>
<name>A0A1G9VJD7_9SPHI</name>
<dbReference type="AlphaFoldDB" id="A0A1G9VJD7"/>
<keyword evidence="1" id="KW-0479">Metal-binding</keyword>
<sequence length="479" mass="55000">MGILKKSYTDGFFNVSPAHGFLPSRMPLAKLPDHYAALQYLLDQMPVQLGEGEHGYLHNSGAIVQAVDKLPNFLDSVKNETDISVIQALFRGYSFLASAYTLEPSFHHFLETGHYGKARNILPAQIAQPFVAISEKLDVYPWLDYHYAYSLGNFKKKDSSLGLEWTNLEMCVRFSGQPDEAGFIMLHVDINQHSPDLVSSVMNTLEAIENNDRELTVKWLKQNHMTMVEMNERRREMWKASRWQHYNDFRVFIMGVKGNEELFGDGVIYQGVWDEPKQFRGQTGAQDDIIPMEDIFAGVIRYYPKNELTKYLLDLRTYRPKCIQEFFIDLEEAVNQIGDRGIAGYLLEKLNGDGLVYLLGILEEIYHFRNGHWQFVQKYIMANTPYAKATGGTPITSWLPNQLKSVMRQMEDVISMIDTIGIQTLSDTANIVHDIREKLPQMHKLLDEQLELVSGNQFSADKVFDLNEKFGLKDTDKKI</sequence>
<reference evidence="4" key="1">
    <citation type="submission" date="2016-10" db="EMBL/GenBank/DDBJ databases">
        <authorList>
            <person name="Varghese N."/>
            <person name="Submissions S."/>
        </authorList>
    </citation>
    <scope>NUCLEOTIDE SEQUENCE [LARGE SCALE GENOMIC DNA]</scope>
    <source>
        <strain evidence="4">DSM 24536</strain>
    </source>
</reference>
<dbReference type="OrthoDB" id="505370at2"/>
<dbReference type="STRING" id="990371.SAMN05421813_12113"/>
<gene>
    <name evidence="3" type="ORF">SAMN05421813_12113</name>
</gene>
<dbReference type="EMBL" id="FNHH01000021">
    <property type="protein sequence ID" value="SDM72207.1"/>
    <property type="molecule type" value="Genomic_DNA"/>
</dbReference>
<dbReference type="SUPFAM" id="SSF140959">
    <property type="entry name" value="Indolic compounds 2,3-dioxygenase-like"/>
    <property type="match status" value="1"/>
</dbReference>
<keyword evidence="3" id="KW-0560">Oxidoreductase</keyword>
<evidence type="ECO:0000313" key="4">
    <source>
        <dbReference type="Proteomes" id="UP000199226"/>
    </source>
</evidence>
<evidence type="ECO:0000313" key="3">
    <source>
        <dbReference type="EMBL" id="SDM72207.1"/>
    </source>
</evidence>
<organism evidence="3 4">
    <name type="scientific">Daejeonella rubra</name>
    <dbReference type="NCBI Taxonomy" id="990371"/>
    <lineage>
        <taxon>Bacteria</taxon>
        <taxon>Pseudomonadati</taxon>
        <taxon>Bacteroidota</taxon>
        <taxon>Sphingobacteriia</taxon>
        <taxon>Sphingobacteriales</taxon>
        <taxon>Sphingobacteriaceae</taxon>
        <taxon>Daejeonella</taxon>
    </lineage>
</organism>
<keyword evidence="2" id="KW-0408">Iron</keyword>
<dbReference type="GO" id="GO:0019441">
    <property type="term" value="P:L-tryptophan catabolic process to kynurenine"/>
    <property type="evidence" value="ECO:0007669"/>
    <property type="project" value="InterPro"/>
</dbReference>
<dbReference type="GO" id="GO:0020037">
    <property type="term" value="F:heme binding"/>
    <property type="evidence" value="ECO:0007669"/>
    <property type="project" value="InterPro"/>
</dbReference>